<gene>
    <name evidence="3" type="ORF">A9C11_21045</name>
</gene>
<dbReference type="RefSeq" id="WP_034076234.1">
    <property type="nucleotide sequence ID" value="NZ_CP015878.1"/>
</dbReference>
<dbReference type="AlphaFoldDB" id="A0A1A9KFK6"/>
<dbReference type="Proteomes" id="UP000077748">
    <property type="component" value="Chromosome"/>
</dbReference>
<feature type="transmembrane region" description="Helical" evidence="2">
    <location>
        <begin position="12"/>
        <end position="33"/>
    </location>
</feature>
<name>A0A1A9KFK6_9PSED</name>
<evidence type="ECO:0000256" key="2">
    <source>
        <dbReference type="SAM" id="Phobius"/>
    </source>
</evidence>
<keyword evidence="1" id="KW-0175">Coiled coil</keyword>
<feature type="coiled-coil region" evidence="1">
    <location>
        <begin position="88"/>
        <end position="122"/>
    </location>
</feature>
<protein>
    <submittedName>
        <fullName evidence="3">Uncharacterized protein</fullName>
    </submittedName>
</protein>
<organism evidence="3 4">
    <name type="scientific">Pseudomonas citronellolis</name>
    <dbReference type="NCBI Taxonomy" id="53408"/>
    <lineage>
        <taxon>Bacteria</taxon>
        <taxon>Pseudomonadati</taxon>
        <taxon>Pseudomonadota</taxon>
        <taxon>Gammaproteobacteria</taxon>
        <taxon>Pseudomonadales</taxon>
        <taxon>Pseudomonadaceae</taxon>
        <taxon>Pseudomonas</taxon>
    </lineage>
</organism>
<keyword evidence="2" id="KW-1133">Transmembrane helix</keyword>
<evidence type="ECO:0000313" key="3">
    <source>
        <dbReference type="EMBL" id="ANI16304.1"/>
    </source>
</evidence>
<keyword evidence="2" id="KW-0472">Membrane</keyword>
<evidence type="ECO:0000256" key="1">
    <source>
        <dbReference type="SAM" id="Coils"/>
    </source>
</evidence>
<evidence type="ECO:0000313" key="4">
    <source>
        <dbReference type="Proteomes" id="UP000077748"/>
    </source>
</evidence>
<sequence length="361" mass="40361">MASNNDQVFQLSLTEIALTLIFMLMLLLGFMVFQKTQENQKLQEQLKAIGGIDVKLAQLDAAKTQLISEIGAHSSRDPEAVISQLVDASQAKQDVARLKQLLEDQEQQITALSELQKMVEAASGEGGELVKKQVEDALALAMSLKEAVQKSLKAPQDVASSNDVKSLKEQVVASLEKLNALEQVLSETPAVANLEGKSSLEKLQKLAQEYQYFTAMQADTSNPIAVKKENADLKGQLLYLKHRLEANGGMDFPPCWADEKTGKVQMLFTLELRENDLSLEPAWPESRQADAKVLPNIDRVMSRPVSSYEEFLRAVKPIADLSRAQNCRHYVRLKNSISDAIISDRRRLSIEDYFYKIEVRR</sequence>
<reference evidence="3 4" key="1">
    <citation type="submission" date="2016-05" db="EMBL/GenBank/DDBJ databases">
        <title>Genome Sequence of Pseudomonas citronellolis Strain SJTE-3, an Estrogens and Persistent Organic Pollutants degradation strain.</title>
        <authorList>
            <person name="Liang R."/>
        </authorList>
    </citation>
    <scope>NUCLEOTIDE SEQUENCE [LARGE SCALE GENOMIC DNA]</scope>
    <source>
        <strain evidence="3 4">SJTE-3</strain>
    </source>
</reference>
<accession>A0A1A9KFK6</accession>
<keyword evidence="2" id="KW-0812">Transmembrane</keyword>
<dbReference type="EMBL" id="CP015878">
    <property type="protein sequence ID" value="ANI16304.1"/>
    <property type="molecule type" value="Genomic_DNA"/>
</dbReference>
<proteinExistence type="predicted"/>